<dbReference type="OMA" id="EYYFIAL"/>
<evidence type="ECO:0000313" key="2">
    <source>
        <dbReference type="Proteomes" id="UP000732377"/>
    </source>
</evidence>
<dbReference type="Pfam" id="PF19458">
    <property type="entry name" value="DUF5995"/>
    <property type="match status" value="1"/>
</dbReference>
<gene>
    <name evidence="1" type="ORF">CWE10_05790</name>
</gene>
<evidence type="ECO:0000313" key="1">
    <source>
        <dbReference type="EMBL" id="MBY6275723.1"/>
    </source>
</evidence>
<protein>
    <submittedName>
        <fullName evidence="1">Uncharacterized protein</fullName>
    </submittedName>
</protein>
<dbReference type="AlphaFoldDB" id="A0A953LFZ5"/>
<dbReference type="Proteomes" id="UP000732377">
    <property type="component" value="Unassembled WGS sequence"/>
</dbReference>
<accession>A0A953LFZ5</accession>
<dbReference type="InterPro" id="IPR046037">
    <property type="entry name" value="DUF5995"/>
</dbReference>
<dbReference type="RefSeq" id="WP_011196595.1">
    <property type="nucleotide sequence ID" value="NZ_PIUK01000037.1"/>
</dbReference>
<organism evidence="1 2">
    <name type="scientific">Symbiobacterium thermophilum</name>
    <dbReference type="NCBI Taxonomy" id="2734"/>
    <lineage>
        <taxon>Bacteria</taxon>
        <taxon>Bacillati</taxon>
        <taxon>Bacillota</taxon>
        <taxon>Clostridia</taxon>
        <taxon>Eubacteriales</taxon>
        <taxon>Symbiobacteriaceae</taxon>
        <taxon>Symbiobacterium</taxon>
    </lineage>
</organism>
<proteinExistence type="predicted"/>
<reference evidence="1" key="1">
    <citation type="submission" date="2017-11" db="EMBL/GenBank/DDBJ databases">
        <title>Three new genomes from thermophilic consortium.</title>
        <authorList>
            <person name="Quaggio R."/>
            <person name="Amgarten D."/>
            <person name="Setubal J.C."/>
        </authorList>
    </citation>
    <scope>NUCLEOTIDE SEQUENCE</scope>
    <source>
        <strain evidence="1">ZCTH01-B2</strain>
    </source>
</reference>
<sequence length="254" mass="30086">MRMGGAEVNGIDDLAAVMDVHLARFDRDGDHRAAFLRVYRHMTLAVRERLRRPFFLDPAWVERVAVRFGWYYFDALERFERGDDPPPAWAYAFDIAARKRAFLLQDILLGMNAHINNDLPLVVAEILRAEGDERSVFETVRRRFDHDQINRVLHDVIPGVQDEVARHYGRLIRPLGRLMGDLDRQLTTYGLKTWRDQVWRNARCLLAAAGEEERQLVIRFIQQDALHLAREIYRFAPLRLLRPLARWMRRWRLF</sequence>
<comment type="caution">
    <text evidence="1">The sequence shown here is derived from an EMBL/GenBank/DDBJ whole genome shotgun (WGS) entry which is preliminary data.</text>
</comment>
<dbReference type="EMBL" id="PIUK01000037">
    <property type="protein sequence ID" value="MBY6275723.1"/>
    <property type="molecule type" value="Genomic_DNA"/>
</dbReference>
<name>A0A953LFZ5_SYMTR</name>